<dbReference type="GO" id="GO:0003700">
    <property type="term" value="F:DNA-binding transcription factor activity"/>
    <property type="evidence" value="ECO:0007669"/>
    <property type="project" value="InterPro"/>
</dbReference>
<sequence>MQLNEHIRLWNHVFIKIIDIRYSAMDKGEELSSYRLPASAFMYTVRGSAKIWLDRQMHTAKRFHLFHGGKGMNLAILAEDELEYYMILYKPTLALPSAQDLAKRIEKDNPFHYQYAFEPSAPLALFDKVERLYEEWRQETGLGRLQVKAGFYQFVYELLWQWHQQEVAPIRPDLAAMAIRYIHEYYNKPLTLETIAAALECSEGHLSRLFKNKTGSSPMHYLGQIRTLRTTQLLLRTDATLQEIAESVGFPDAHSLSRSFKKYKGVSPARYREKYSAEGKGRDLPLLMQGFAVLQPPFYPYNDTENHFHYPTGRELLMQRRTKIAVMALVMCFTLLISACGGIANTNGSPSNAPANQSAGASNTETSPAAQQAEPQAATRIVATPKGDVEVPVNPQRVAADQYMGHLLKLGIIPVGVRSFMLNEAWLGDSGISQDVLDGIEDLGGFPMNLEKLTYLEPDLIIGSIDENIEQYEKVGTTVFLPYWEELKTAGPLEKFRNVSKIFGKEKEAEQWITEYDTKVEAAKAKIAGIVKEGETVSIVQFGYKALYVIAAEGGNYGSSTIYQMLELPPTQQAKDMKDGFVSISLEVLSQYTGDHIFLYGAEDEGSEEILNSELWKQLPAVQKGQVYKYGTFGENGDEFVMEDPYSLELQLEKVVSVMTANQK</sequence>
<dbReference type="PROSITE" id="PS50983">
    <property type="entry name" value="FE_B12_PBP"/>
    <property type="match status" value="1"/>
</dbReference>
<dbReference type="AlphaFoldDB" id="A0A1B2DKV4"/>
<proteinExistence type="inferred from homology"/>
<evidence type="ECO:0000256" key="7">
    <source>
        <dbReference type="SAM" id="MobiDB-lite"/>
    </source>
</evidence>
<keyword evidence="5" id="KW-0805">Transcription regulation</keyword>
<evidence type="ECO:0000256" key="1">
    <source>
        <dbReference type="ARBA" id="ARBA00004196"/>
    </source>
</evidence>
<organism evidence="10">
    <name type="scientific">Paenibacillus sp. BIHB 4019</name>
    <dbReference type="NCBI Taxonomy" id="1870819"/>
    <lineage>
        <taxon>Bacteria</taxon>
        <taxon>Bacillati</taxon>
        <taxon>Bacillota</taxon>
        <taxon>Bacilli</taxon>
        <taxon>Bacillales</taxon>
        <taxon>Paenibacillaceae</taxon>
        <taxon>Paenibacillus</taxon>
    </lineage>
</organism>
<evidence type="ECO:0000256" key="3">
    <source>
        <dbReference type="ARBA" id="ARBA00022448"/>
    </source>
</evidence>
<feature type="compositionally biased region" description="Low complexity" evidence="7">
    <location>
        <begin position="368"/>
        <end position="378"/>
    </location>
</feature>
<dbReference type="InterPro" id="IPR051313">
    <property type="entry name" value="Bact_iron-sidero_bind"/>
</dbReference>
<dbReference type="PANTHER" id="PTHR30532">
    <property type="entry name" value="IRON III DICITRATE-BINDING PERIPLASMIC PROTEIN"/>
    <property type="match status" value="1"/>
</dbReference>
<name>A0A1B2DKV4_9BACL</name>
<gene>
    <name evidence="10" type="ORF">BBD42_19090</name>
</gene>
<accession>A0A1B2DKV4</accession>
<keyword evidence="3" id="KW-0813">Transport</keyword>
<dbReference type="GO" id="GO:0043565">
    <property type="term" value="F:sequence-specific DNA binding"/>
    <property type="evidence" value="ECO:0007669"/>
    <property type="project" value="InterPro"/>
</dbReference>
<reference evidence="10" key="1">
    <citation type="submission" date="2016-08" db="EMBL/GenBank/DDBJ databases">
        <title>Complete Genome Seqeunce of Paenibacillus sp. BIHB 4019 from tea rhizoplane.</title>
        <authorList>
            <person name="Thakur R."/>
            <person name="Swarnkar M.K."/>
            <person name="Gulati A."/>
        </authorList>
    </citation>
    <scope>NUCLEOTIDE SEQUENCE [LARGE SCALE GENOMIC DNA]</scope>
    <source>
        <strain evidence="10">BIHB4019</strain>
    </source>
</reference>
<dbReference type="InterPro" id="IPR009057">
    <property type="entry name" value="Homeodomain-like_sf"/>
</dbReference>
<evidence type="ECO:0000256" key="2">
    <source>
        <dbReference type="ARBA" id="ARBA00008814"/>
    </source>
</evidence>
<keyword evidence="4" id="KW-0732">Signal</keyword>
<dbReference type="GO" id="GO:0030288">
    <property type="term" value="C:outer membrane-bounded periplasmic space"/>
    <property type="evidence" value="ECO:0007669"/>
    <property type="project" value="TreeGrafter"/>
</dbReference>
<dbReference type="SMART" id="SM00342">
    <property type="entry name" value="HTH_ARAC"/>
    <property type="match status" value="1"/>
</dbReference>
<dbReference type="SUPFAM" id="SSF46689">
    <property type="entry name" value="Homeodomain-like"/>
    <property type="match status" value="2"/>
</dbReference>
<evidence type="ECO:0000313" key="10">
    <source>
        <dbReference type="EMBL" id="ANY68344.1"/>
    </source>
</evidence>
<evidence type="ECO:0000256" key="6">
    <source>
        <dbReference type="ARBA" id="ARBA00023163"/>
    </source>
</evidence>
<dbReference type="GO" id="GO:1901678">
    <property type="term" value="P:iron coordination entity transport"/>
    <property type="evidence" value="ECO:0007669"/>
    <property type="project" value="UniProtKB-ARBA"/>
</dbReference>
<feature type="region of interest" description="Disordered" evidence="7">
    <location>
        <begin position="351"/>
        <end position="378"/>
    </location>
</feature>
<comment type="similarity">
    <text evidence="2">Belongs to the bacterial solute-binding protein 8 family.</text>
</comment>
<dbReference type="Pfam" id="PF12833">
    <property type="entry name" value="HTH_18"/>
    <property type="match status" value="1"/>
</dbReference>
<feature type="compositionally biased region" description="Polar residues" evidence="7">
    <location>
        <begin position="351"/>
        <end position="367"/>
    </location>
</feature>
<feature type="domain" description="Fe/B12 periplasmic-binding" evidence="9">
    <location>
        <begin position="395"/>
        <end position="663"/>
    </location>
</feature>
<feature type="domain" description="HTH araC/xylS-type" evidence="8">
    <location>
        <begin position="176"/>
        <end position="274"/>
    </location>
</feature>
<evidence type="ECO:0000256" key="5">
    <source>
        <dbReference type="ARBA" id="ARBA00023015"/>
    </source>
</evidence>
<dbReference type="PANTHER" id="PTHR30532:SF26">
    <property type="entry name" value="IRON(3+)-HYDROXAMATE-BINDING PROTEIN FHUD"/>
    <property type="match status" value="1"/>
</dbReference>
<protein>
    <submittedName>
        <fullName evidence="10">AraC family transcriptional regulator</fullName>
    </submittedName>
</protein>
<evidence type="ECO:0000259" key="8">
    <source>
        <dbReference type="PROSITE" id="PS01124"/>
    </source>
</evidence>
<dbReference type="EMBL" id="CP016808">
    <property type="protein sequence ID" value="ANY68344.1"/>
    <property type="molecule type" value="Genomic_DNA"/>
</dbReference>
<keyword evidence="6" id="KW-0804">Transcription</keyword>
<evidence type="ECO:0000259" key="9">
    <source>
        <dbReference type="PROSITE" id="PS50983"/>
    </source>
</evidence>
<dbReference type="InterPro" id="IPR018060">
    <property type="entry name" value="HTH_AraC"/>
</dbReference>
<dbReference type="InterPro" id="IPR002491">
    <property type="entry name" value="ABC_transptr_periplasmic_BD"/>
</dbReference>
<dbReference type="SUPFAM" id="SSF53807">
    <property type="entry name" value="Helical backbone' metal receptor"/>
    <property type="match status" value="1"/>
</dbReference>
<evidence type="ECO:0000256" key="4">
    <source>
        <dbReference type="ARBA" id="ARBA00022729"/>
    </source>
</evidence>
<dbReference type="Gene3D" id="1.10.10.60">
    <property type="entry name" value="Homeodomain-like"/>
    <property type="match status" value="2"/>
</dbReference>
<dbReference type="Gene3D" id="3.40.50.1980">
    <property type="entry name" value="Nitrogenase molybdenum iron protein domain"/>
    <property type="match status" value="2"/>
</dbReference>
<comment type="subcellular location">
    <subcellularLocation>
        <location evidence="1">Cell envelope</location>
    </subcellularLocation>
</comment>
<dbReference type="Pfam" id="PF01497">
    <property type="entry name" value="Peripla_BP_2"/>
    <property type="match status" value="1"/>
</dbReference>
<dbReference type="PROSITE" id="PS01124">
    <property type="entry name" value="HTH_ARAC_FAMILY_2"/>
    <property type="match status" value="1"/>
</dbReference>